<dbReference type="InterPro" id="IPR008920">
    <property type="entry name" value="TF_FadR/GntR_C"/>
</dbReference>
<name>A0A328AZV5_9CAUL</name>
<dbReference type="GO" id="GO:0003700">
    <property type="term" value="F:DNA-binding transcription factor activity"/>
    <property type="evidence" value="ECO:0007669"/>
    <property type="project" value="InterPro"/>
</dbReference>
<dbReference type="SMART" id="SM00345">
    <property type="entry name" value="HTH_GNTR"/>
    <property type="match status" value="1"/>
</dbReference>
<evidence type="ECO:0000313" key="5">
    <source>
        <dbReference type="EMBL" id="RAK60662.1"/>
    </source>
</evidence>
<dbReference type="Gene3D" id="1.10.10.10">
    <property type="entry name" value="Winged helix-like DNA-binding domain superfamily/Winged helix DNA-binding domain"/>
    <property type="match status" value="1"/>
</dbReference>
<dbReference type="SUPFAM" id="SSF46785">
    <property type="entry name" value="Winged helix' DNA-binding domain"/>
    <property type="match status" value="1"/>
</dbReference>
<dbReference type="OrthoDB" id="9812290at2"/>
<dbReference type="InterPro" id="IPR036388">
    <property type="entry name" value="WH-like_DNA-bd_sf"/>
</dbReference>
<gene>
    <name evidence="5" type="ORF">DJ021_13000</name>
</gene>
<proteinExistence type="predicted"/>
<keyword evidence="1" id="KW-0805">Transcription regulation</keyword>
<dbReference type="SMART" id="SM00895">
    <property type="entry name" value="FCD"/>
    <property type="match status" value="1"/>
</dbReference>
<accession>A0A328AZV5</accession>
<dbReference type="Proteomes" id="UP000249842">
    <property type="component" value="Unassembled WGS sequence"/>
</dbReference>
<feature type="domain" description="HTH gntR-type" evidence="4">
    <location>
        <begin position="19"/>
        <end position="86"/>
    </location>
</feature>
<evidence type="ECO:0000313" key="6">
    <source>
        <dbReference type="Proteomes" id="UP000249842"/>
    </source>
</evidence>
<evidence type="ECO:0000259" key="4">
    <source>
        <dbReference type="PROSITE" id="PS50949"/>
    </source>
</evidence>
<evidence type="ECO:0000256" key="3">
    <source>
        <dbReference type="ARBA" id="ARBA00023163"/>
    </source>
</evidence>
<dbReference type="Pfam" id="PF00392">
    <property type="entry name" value="GntR"/>
    <property type="match status" value="1"/>
</dbReference>
<reference evidence="6" key="1">
    <citation type="submission" date="2018-05" db="EMBL/GenBank/DDBJ databases">
        <authorList>
            <person name="Li X."/>
        </authorList>
    </citation>
    <scope>NUCLEOTIDE SEQUENCE [LARGE SCALE GENOMIC DNA]</scope>
    <source>
        <strain evidence="6">HKS-05</strain>
    </source>
</reference>
<keyword evidence="2" id="KW-0238">DNA-binding</keyword>
<dbReference type="SUPFAM" id="SSF48008">
    <property type="entry name" value="GntR ligand-binding domain-like"/>
    <property type="match status" value="1"/>
</dbReference>
<evidence type="ECO:0000256" key="1">
    <source>
        <dbReference type="ARBA" id="ARBA00023015"/>
    </source>
</evidence>
<dbReference type="InterPro" id="IPR000524">
    <property type="entry name" value="Tscrpt_reg_HTH_GntR"/>
</dbReference>
<comment type="caution">
    <text evidence="5">The sequence shown here is derived from an EMBL/GenBank/DDBJ whole genome shotgun (WGS) entry which is preliminary data.</text>
</comment>
<dbReference type="InterPro" id="IPR011711">
    <property type="entry name" value="GntR_C"/>
</dbReference>
<organism evidence="5 6">
    <name type="scientific">Phenylobacterium hankyongense</name>
    <dbReference type="NCBI Taxonomy" id="1813876"/>
    <lineage>
        <taxon>Bacteria</taxon>
        <taxon>Pseudomonadati</taxon>
        <taxon>Pseudomonadota</taxon>
        <taxon>Alphaproteobacteria</taxon>
        <taxon>Caulobacterales</taxon>
        <taxon>Caulobacteraceae</taxon>
        <taxon>Phenylobacterium</taxon>
    </lineage>
</organism>
<dbReference type="InterPro" id="IPR036390">
    <property type="entry name" value="WH_DNA-bd_sf"/>
</dbReference>
<evidence type="ECO:0000256" key="2">
    <source>
        <dbReference type="ARBA" id="ARBA00023125"/>
    </source>
</evidence>
<dbReference type="CDD" id="cd07377">
    <property type="entry name" value="WHTH_GntR"/>
    <property type="match status" value="1"/>
</dbReference>
<sequence length="239" mass="26830">MPAPTTTQVFENPVGGAPSTLKSYVYNMLRDAIVSGRYRPGARLNESQLAREFNISRIPIREALMQLQEHGLVMNHERRGMFVTELSEEDVQRINSLRVVLEAEALRLCRANMTKQIAVRLTHLVEQMENWEASSEIDAADVDLEFHRTIWAAAGNPYLTKTLDSLSTVLFAHTALENVGHDAMLWRLNHHRDLLDVALGKSEASAEAAVISHLRMHYKDPERFSSFSSGLPSAGLPKN</sequence>
<dbReference type="EMBL" id="QFYP01000001">
    <property type="protein sequence ID" value="RAK60662.1"/>
    <property type="molecule type" value="Genomic_DNA"/>
</dbReference>
<dbReference type="GO" id="GO:0003677">
    <property type="term" value="F:DNA binding"/>
    <property type="evidence" value="ECO:0007669"/>
    <property type="project" value="UniProtKB-KW"/>
</dbReference>
<dbReference type="Pfam" id="PF07729">
    <property type="entry name" value="FCD"/>
    <property type="match status" value="1"/>
</dbReference>
<dbReference type="PANTHER" id="PTHR43537">
    <property type="entry name" value="TRANSCRIPTIONAL REGULATOR, GNTR FAMILY"/>
    <property type="match status" value="1"/>
</dbReference>
<keyword evidence="6" id="KW-1185">Reference proteome</keyword>
<protein>
    <recommendedName>
        <fullName evidence="4">HTH gntR-type domain-containing protein</fullName>
    </recommendedName>
</protein>
<dbReference type="PROSITE" id="PS50949">
    <property type="entry name" value="HTH_GNTR"/>
    <property type="match status" value="1"/>
</dbReference>
<dbReference type="Gene3D" id="1.20.120.530">
    <property type="entry name" value="GntR ligand-binding domain-like"/>
    <property type="match status" value="1"/>
</dbReference>
<dbReference type="PRINTS" id="PR00035">
    <property type="entry name" value="HTHGNTR"/>
</dbReference>
<dbReference type="AlphaFoldDB" id="A0A328AZV5"/>
<keyword evidence="3" id="KW-0804">Transcription</keyword>
<dbReference type="PANTHER" id="PTHR43537:SF24">
    <property type="entry name" value="GLUCONATE OPERON TRANSCRIPTIONAL REPRESSOR"/>
    <property type="match status" value="1"/>
</dbReference>